<protein>
    <recommendedName>
        <fullName evidence="16">Leptomycin B resistance protein pmd1</fullName>
    </recommendedName>
</protein>
<evidence type="ECO:0000256" key="5">
    <source>
        <dbReference type="ARBA" id="ARBA00022737"/>
    </source>
</evidence>
<dbReference type="FunFam" id="3.40.50.300:FF:000913">
    <property type="entry name" value="ABC multidrug transporter SitT"/>
    <property type="match status" value="1"/>
</dbReference>
<dbReference type="PANTHER" id="PTHR43394:SF11">
    <property type="entry name" value="ATP-BINDING CASSETTE TRANSPORTER"/>
    <property type="match status" value="1"/>
</dbReference>
<keyword evidence="7" id="KW-0067">ATP-binding</keyword>
<evidence type="ECO:0000256" key="1">
    <source>
        <dbReference type="ARBA" id="ARBA00004141"/>
    </source>
</evidence>
<evidence type="ECO:0000256" key="6">
    <source>
        <dbReference type="ARBA" id="ARBA00022741"/>
    </source>
</evidence>
<dbReference type="EMBL" id="PDLM01000009">
    <property type="protein sequence ID" value="RDW69258.1"/>
    <property type="molecule type" value="Genomic_DNA"/>
</dbReference>
<dbReference type="Proteomes" id="UP000256645">
    <property type="component" value="Unassembled WGS sequence"/>
</dbReference>
<feature type="domain" description="ABC transporter" evidence="12">
    <location>
        <begin position="1094"/>
        <end position="1333"/>
    </location>
</feature>
<dbReference type="GO" id="GO:0016887">
    <property type="term" value="F:ATP hydrolysis activity"/>
    <property type="evidence" value="ECO:0007669"/>
    <property type="project" value="InterPro"/>
</dbReference>
<feature type="transmembrane region" description="Helical" evidence="11">
    <location>
        <begin position="201"/>
        <end position="221"/>
    </location>
</feature>
<evidence type="ECO:0000259" key="12">
    <source>
        <dbReference type="PROSITE" id="PS50893"/>
    </source>
</evidence>
<comment type="similarity">
    <text evidence="2">Belongs to the ABC transporter superfamily. ABCB family. Multidrug resistance exporter (TC 3.A.1.201) subfamily.</text>
</comment>
<feature type="transmembrane region" description="Helical" evidence="11">
    <location>
        <begin position="907"/>
        <end position="926"/>
    </location>
</feature>
<dbReference type="InterPro" id="IPR036640">
    <property type="entry name" value="ABC1_TM_sf"/>
</dbReference>
<dbReference type="Gene3D" id="3.40.50.300">
    <property type="entry name" value="P-loop containing nucleotide triphosphate hydrolases"/>
    <property type="match status" value="2"/>
</dbReference>
<evidence type="ECO:0000259" key="13">
    <source>
        <dbReference type="PROSITE" id="PS50929"/>
    </source>
</evidence>
<keyword evidence="8 11" id="KW-1133">Transmembrane helix</keyword>
<feature type="transmembrane region" description="Helical" evidence="11">
    <location>
        <begin position="48"/>
        <end position="72"/>
    </location>
</feature>
<name>A0A3D8R5L5_9HELO</name>
<feature type="region of interest" description="Disordered" evidence="10">
    <location>
        <begin position="675"/>
        <end position="729"/>
    </location>
</feature>
<evidence type="ECO:0000256" key="8">
    <source>
        <dbReference type="ARBA" id="ARBA00022989"/>
    </source>
</evidence>
<evidence type="ECO:0000256" key="4">
    <source>
        <dbReference type="ARBA" id="ARBA00022692"/>
    </source>
</evidence>
<dbReference type="InterPro" id="IPR003593">
    <property type="entry name" value="AAA+_ATPase"/>
</dbReference>
<dbReference type="PROSITE" id="PS50893">
    <property type="entry name" value="ABC_TRANSPORTER_2"/>
    <property type="match status" value="2"/>
</dbReference>
<dbReference type="OrthoDB" id="6500128at2759"/>
<sequence>MPDSTVESAPPKGALAAWWSSFSVKGASKQSGTYFRLLFTSNPEPLDYVLLVVGAITSTAAGVPFPLLFILLGQLVDDLNSASCSASSDPSSITADVAQKVLMVVYVTIANFFLIYIHTGCWSLLGERLVRRLRKSYLDILLRQEVAFFDKMPAGEVASRLDVDLQTIQTGTSEKVGLLISSISYFVASYVVAFIKSARLAGMLFSLVPAFLLMALVGGHYTQKYASRVSDHVAAATAIASKGLANMPLIQAFGASSRLEAVFAGHLKLAKKEGIMKAFVASIQLGTLYFIAYSANALAFWQGSKEIAESVDNPGSGTTVGAVYTVIFVLVDASFIVSQVAPFMQLFASAASAFEKLEATIDRKSEIDGTSDEDGQHITSVSEGLEFQDVSFCYPSRPDVQVLNSFSLRIPANKNTALVGLSGSGKSTIAALVQRLYDPASGNVFLDGQNLRDLNVRCVRGLIGTVAQNSTLFDRSILENIAYGLVNSPLQEHTALRETLMDSSLSQLTKKVEGGMSLDDAVAQSSINVQKIVELVRIAAKDADALKFIDRLEHGLATAAGPGGNRLSGGQKQRIALSRALVRNPAILLLDEATASIDSVSERLIQTALDRVSIGRTTITIAHRLSTVKNAENIVVMGQGEILEQGSYAELLAKDGVFAGMVRLQSLHRSQLPVPGAAGDIPASSDAADPGEISTDDRQSTSSFEQALKPVTKEKTTERQPIDDGDSEKTLADDMTVKRGFFGTLFGILAMCRPYLLYILIGITGACLIGGSYSGEAVIFGHTVSSFNTCRGADAIRSSGNLWGLLFFMLALIEFFANVMSSGSFGRVSEKLLYKVRVQSLESLFSQSIQWHESEGRTPGTLISYISSDANSLSGMTGTILGVILSIIVSMSAGIILAHIIAWKIAVVLLACMPILLASGFLRLKILADFHERHQKAFAHSVSLATEAVESIKTVAIFSLEGEIAEVFRRSLDGPYKATLKAIAYGNLCLAMSYSVGNLVYALAYWWGAKQVADYGYTQLQFFTVLPALLFSAQLCGQMFSLAPDVSKAAIAAGRVLNLIEIGPSKNKQSFKPNDVESSGTLEKRNAMTGGMEVVFKDVRFSYPARPHIQVLHGLNLNIKAGSFAALVGPSGAGKSTVISLLERFYSPSSGSVNIDGADISRLDDVSFRDDIALVPQESVMFDGTLAFNLALGARPGHEATQEEIEAACRLANIHDTIAALPQGYETPCGSNGNQFSGGQMQRLSIARAMLRQPRMLILDEASSALDAESERLFEEALESIAKGITIIAIAHRLRTIRRADCIFVIEDGKCVDQGTHEELVVRNDAYKDNAMHQTLDH</sequence>
<dbReference type="InterPro" id="IPR011527">
    <property type="entry name" value="ABC1_TM_dom"/>
</dbReference>
<comment type="caution">
    <text evidence="14">The sequence shown here is derived from an EMBL/GenBank/DDBJ whole genome shotgun (WGS) entry which is preliminary data.</text>
</comment>
<keyword evidence="4 11" id="KW-0812">Transmembrane</keyword>
<feature type="transmembrane region" description="Helical" evidence="11">
    <location>
        <begin position="321"/>
        <end position="341"/>
    </location>
</feature>
<dbReference type="PANTHER" id="PTHR43394">
    <property type="entry name" value="ATP-DEPENDENT PERMEASE MDL1, MITOCHONDRIAL"/>
    <property type="match status" value="1"/>
</dbReference>
<dbReference type="PROSITE" id="PS50929">
    <property type="entry name" value="ABC_TM1F"/>
    <property type="match status" value="2"/>
</dbReference>
<dbReference type="InterPro" id="IPR027417">
    <property type="entry name" value="P-loop_NTPase"/>
</dbReference>
<feature type="domain" description="ABC transporter" evidence="12">
    <location>
        <begin position="385"/>
        <end position="664"/>
    </location>
</feature>
<dbReference type="PROSITE" id="PS00211">
    <property type="entry name" value="ABC_TRANSPORTER_1"/>
    <property type="match status" value="2"/>
</dbReference>
<feature type="transmembrane region" description="Helical" evidence="11">
    <location>
        <begin position="802"/>
        <end position="821"/>
    </location>
</feature>
<dbReference type="Pfam" id="PF00005">
    <property type="entry name" value="ABC_tran"/>
    <property type="match status" value="2"/>
</dbReference>
<dbReference type="CDD" id="cd18578">
    <property type="entry name" value="ABC_6TM_Pgp_ABCB1_D2_like"/>
    <property type="match status" value="1"/>
</dbReference>
<feature type="domain" description="ABC transmembrane type-1" evidence="13">
    <location>
        <begin position="52"/>
        <end position="349"/>
    </location>
</feature>
<evidence type="ECO:0000313" key="14">
    <source>
        <dbReference type="EMBL" id="RDW69258.1"/>
    </source>
</evidence>
<dbReference type="SUPFAM" id="SSF90123">
    <property type="entry name" value="ABC transporter transmembrane region"/>
    <property type="match status" value="2"/>
</dbReference>
<dbReference type="InterPro" id="IPR039421">
    <property type="entry name" value="Type_1_exporter"/>
</dbReference>
<dbReference type="Gene3D" id="1.20.1560.10">
    <property type="entry name" value="ABC transporter type 1, transmembrane domain"/>
    <property type="match status" value="1"/>
</dbReference>
<feature type="transmembrane region" description="Helical" evidence="11">
    <location>
        <begin position="985"/>
        <end position="1008"/>
    </location>
</feature>
<evidence type="ECO:0000313" key="15">
    <source>
        <dbReference type="Proteomes" id="UP000256645"/>
    </source>
</evidence>
<feature type="domain" description="ABC transmembrane type-1" evidence="13">
    <location>
        <begin position="760"/>
        <end position="1048"/>
    </location>
</feature>
<dbReference type="GO" id="GO:0005524">
    <property type="term" value="F:ATP binding"/>
    <property type="evidence" value="ECO:0007669"/>
    <property type="project" value="UniProtKB-KW"/>
</dbReference>
<evidence type="ECO:0008006" key="16">
    <source>
        <dbReference type="Google" id="ProtNLM"/>
    </source>
</evidence>
<proteinExistence type="inferred from homology"/>
<dbReference type="InterPro" id="IPR017871">
    <property type="entry name" value="ABC_transporter-like_CS"/>
</dbReference>
<evidence type="ECO:0000256" key="10">
    <source>
        <dbReference type="SAM" id="MobiDB-lite"/>
    </source>
</evidence>
<dbReference type="FunFam" id="1.20.1560.10:FF:000057">
    <property type="entry name" value="ABC multidrug transporter SitT"/>
    <property type="match status" value="2"/>
</dbReference>
<organism evidence="14 15">
    <name type="scientific">Coleophoma cylindrospora</name>
    <dbReference type="NCBI Taxonomy" id="1849047"/>
    <lineage>
        <taxon>Eukaryota</taxon>
        <taxon>Fungi</taxon>
        <taxon>Dikarya</taxon>
        <taxon>Ascomycota</taxon>
        <taxon>Pezizomycotina</taxon>
        <taxon>Leotiomycetes</taxon>
        <taxon>Helotiales</taxon>
        <taxon>Dermateaceae</taxon>
        <taxon>Coleophoma</taxon>
    </lineage>
</organism>
<evidence type="ECO:0000256" key="2">
    <source>
        <dbReference type="ARBA" id="ARBA00007577"/>
    </source>
</evidence>
<dbReference type="STRING" id="1849047.A0A3D8R5L5"/>
<evidence type="ECO:0000256" key="9">
    <source>
        <dbReference type="ARBA" id="ARBA00023136"/>
    </source>
</evidence>
<dbReference type="CDD" id="cd18577">
    <property type="entry name" value="ABC_6TM_Pgp_ABCB1_D1_like"/>
    <property type="match status" value="1"/>
</dbReference>
<comment type="subcellular location">
    <subcellularLocation>
        <location evidence="1">Membrane</location>
        <topology evidence="1">Multi-pass membrane protein</topology>
    </subcellularLocation>
</comment>
<keyword evidence="6" id="KW-0547">Nucleotide-binding</keyword>
<dbReference type="GO" id="GO:0090374">
    <property type="term" value="P:oligopeptide export from mitochondrion"/>
    <property type="evidence" value="ECO:0007669"/>
    <property type="project" value="TreeGrafter"/>
</dbReference>
<evidence type="ECO:0000256" key="3">
    <source>
        <dbReference type="ARBA" id="ARBA00022448"/>
    </source>
</evidence>
<dbReference type="SMART" id="SM00382">
    <property type="entry name" value="AAA"/>
    <property type="match status" value="2"/>
</dbReference>
<feature type="transmembrane region" description="Helical" evidence="11">
    <location>
        <begin position="278"/>
        <end position="301"/>
    </location>
</feature>
<reference evidence="14 15" key="1">
    <citation type="journal article" date="2018" name="IMA Fungus">
        <title>IMA Genome-F 9: Draft genome sequence of Annulohypoxylon stygium, Aspergillus mulundensis, Berkeleyomyces basicola (syn. Thielaviopsis basicola), Ceratocystis smalleyi, two Cercospora beticola strains, Coleophoma cylindrospora, Fusarium fracticaudum, Phialophora cf. hyalina, and Morchella septimelata.</title>
        <authorList>
            <person name="Wingfield B.D."/>
            <person name="Bills G.F."/>
            <person name="Dong Y."/>
            <person name="Huang W."/>
            <person name="Nel W.J."/>
            <person name="Swalarsk-Parry B.S."/>
            <person name="Vaghefi N."/>
            <person name="Wilken P.M."/>
            <person name="An Z."/>
            <person name="de Beer Z.W."/>
            <person name="De Vos L."/>
            <person name="Chen L."/>
            <person name="Duong T.A."/>
            <person name="Gao Y."/>
            <person name="Hammerbacher A."/>
            <person name="Kikkert J.R."/>
            <person name="Li Y."/>
            <person name="Li H."/>
            <person name="Li K."/>
            <person name="Li Q."/>
            <person name="Liu X."/>
            <person name="Ma X."/>
            <person name="Naidoo K."/>
            <person name="Pethybridge S.J."/>
            <person name="Sun J."/>
            <person name="Steenkamp E.T."/>
            <person name="van der Nest M.A."/>
            <person name="van Wyk S."/>
            <person name="Wingfield M.J."/>
            <person name="Xiong C."/>
            <person name="Yue Q."/>
            <person name="Zhang X."/>
        </authorList>
    </citation>
    <scope>NUCLEOTIDE SEQUENCE [LARGE SCALE GENOMIC DNA]</scope>
    <source>
        <strain evidence="14 15">BP6252</strain>
    </source>
</reference>
<gene>
    <name evidence="14" type="ORF">BP6252_08278</name>
</gene>
<dbReference type="Pfam" id="PF00664">
    <property type="entry name" value="ABC_membrane"/>
    <property type="match status" value="2"/>
</dbReference>
<keyword evidence="5" id="KW-0677">Repeat</keyword>
<feature type="transmembrane region" description="Helical" evidence="11">
    <location>
        <begin position="176"/>
        <end position="195"/>
    </location>
</feature>
<feature type="compositionally biased region" description="Basic and acidic residues" evidence="10">
    <location>
        <begin position="711"/>
        <end position="729"/>
    </location>
</feature>
<dbReference type="InterPro" id="IPR003439">
    <property type="entry name" value="ABC_transporter-like_ATP-bd"/>
</dbReference>
<feature type="transmembrane region" description="Helical" evidence="11">
    <location>
        <begin position="101"/>
        <end position="125"/>
    </location>
</feature>
<keyword evidence="15" id="KW-1185">Reference proteome</keyword>
<evidence type="ECO:0000256" key="7">
    <source>
        <dbReference type="ARBA" id="ARBA00022840"/>
    </source>
</evidence>
<dbReference type="GO" id="GO:0015421">
    <property type="term" value="F:ABC-type oligopeptide transporter activity"/>
    <property type="evidence" value="ECO:0007669"/>
    <property type="project" value="TreeGrafter"/>
</dbReference>
<accession>A0A3D8R5L5</accession>
<feature type="transmembrane region" description="Helical" evidence="11">
    <location>
        <begin position="880"/>
        <end position="901"/>
    </location>
</feature>
<evidence type="ECO:0000256" key="11">
    <source>
        <dbReference type="SAM" id="Phobius"/>
    </source>
</evidence>
<keyword evidence="9 11" id="KW-0472">Membrane</keyword>
<dbReference type="GO" id="GO:0005743">
    <property type="term" value="C:mitochondrial inner membrane"/>
    <property type="evidence" value="ECO:0007669"/>
    <property type="project" value="TreeGrafter"/>
</dbReference>
<keyword evidence="3" id="KW-0813">Transport</keyword>
<dbReference type="SUPFAM" id="SSF52540">
    <property type="entry name" value="P-loop containing nucleoside triphosphate hydrolases"/>
    <property type="match status" value="2"/>
</dbReference>